<dbReference type="Proteomes" id="UP000010878">
    <property type="component" value="Plasmid 2"/>
</dbReference>
<dbReference type="RefSeq" id="WP_015323339.1">
    <property type="nucleotide sequence ID" value="NC_019976.1"/>
</dbReference>
<proteinExistence type="predicted"/>
<evidence type="ECO:0000313" key="4">
    <source>
        <dbReference type="Proteomes" id="UP000010878"/>
    </source>
</evidence>
<reference evidence="3 4" key="1">
    <citation type="submission" date="2012-11" db="EMBL/GenBank/DDBJ databases">
        <title>FINISHED of Natronococcus occultus SP4, DSM 3396.</title>
        <authorList>
            <consortium name="DOE Joint Genome Institute"/>
            <person name="Eisen J."/>
            <person name="Huntemann M."/>
            <person name="Wei C.-L."/>
            <person name="Han J."/>
            <person name="Detter J.C."/>
            <person name="Han C."/>
            <person name="Tapia R."/>
            <person name="Chen A."/>
            <person name="Kyrpides N."/>
            <person name="Mavromatis K."/>
            <person name="Markowitz V."/>
            <person name="Szeto E."/>
            <person name="Ivanova N."/>
            <person name="Mikhailova N."/>
            <person name="Ovchinnikova G."/>
            <person name="Pagani I."/>
            <person name="Pati A."/>
            <person name="Goodwin L."/>
            <person name="Nordberg H.P."/>
            <person name="Cantor M.N."/>
            <person name="Hua S.X."/>
            <person name="Woyke T."/>
            <person name="Eisen J."/>
            <person name="Klenk H.-P."/>
            <person name="Klenk H.-P."/>
        </authorList>
    </citation>
    <scope>NUCLEOTIDE SEQUENCE [LARGE SCALE GENOMIC DNA]</scope>
    <source>
        <strain evidence="3 4">SP4</strain>
        <plasmid evidence="4">Plasmid 2</plasmid>
    </source>
</reference>
<dbReference type="Gene3D" id="3.10.180.10">
    <property type="entry name" value="2,3-Dihydroxybiphenyl 1,2-Dioxygenase, domain 1"/>
    <property type="match status" value="1"/>
</dbReference>
<evidence type="ECO:0000256" key="1">
    <source>
        <dbReference type="ARBA" id="ARBA00022723"/>
    </source>
</evidence>
<dbReference type="PANTHER" id="PTHR43048">
    <property type="entry name" value="METHYLMALONYL-COA EPIMERASE"/>
    <property type="match status" value="1"/>
</dbReference>
<sequence length="139" mass="15687">MELESFFHVAIKVEDPEPAAEFYREHLDAEVLERRRAAESDDQFAVDAVVLGIADKRVYLFDQAPYEAAGLVEEQPPGFLHFGYVVEDGIEDTFARLANDGVEIVMEPAVYGDKRIAFFVAPGDIRIELIEYLEDDSSE</sequence>
<dbReference type="InterPro" id="IPR037523">
    <property type="entry name" value="VOC_core"/>
</dbReference>
<gene>
    <name evidence="3" type="ORF">Natoc_4212</name>
</gene>
<dbReference type="GO" id="GO:0046872">
    <property type="term" value="F:metal ion binding"/>
    <property type="evidence" value="ECO:0007669"/>
    <property type="project" value="UniProtKB-KW"/>
</dbReference>
<organism evidence="3 4">
    <name type="scientific">Natronococcus occultus SP4</name>
    <dbReference type="NCBI Taxonomy" id="694430"/>
    <lineage>
        <taxon>Archaea</taxon>
        <taxon>Methanobacteriati</taxon>
        <taxon>Methanobacteriota</taxon>
        <taxon>Stenosarchaea group</taxon>
        <taxon>Halobacteria</taxon>
        <taxon>Halobacteriales</taxon>
        <taxon>Natrialbaceae</taxon>
        <taxon>Natronococcus</taxon>
    </lineage>
</organism>
<dbReference type="KEGG" id="nou:Natoc_4212"/>
<dbReference type="SUPFAM" id="SSF54593">
    <property type="entry name" value="Glyoxalase/Bleomycin resistance protein/Dihydroxybiphenyl dioxygenase"/>
    <property type="match status" value="1"/>
</dbReference>
<dbReference type="EMBL" id="CP003931">
    <property type="protein sequence ID" value="AGB39908.1"/>
    <property type="molecule type" value="Genomic_DNA"/>
</dbReference>
<dbReference type="InterPro" id="IPR051785">
    <property type="entry name" value="MMCE/EMCE_epimerase"/>
</dbReference>
<dbReference type="AlphaFoldDB" id="L0K703"/>
<evidence type="ECO:0000259" key="2">
    <source>
        <dbReference type="PROSITE" id="PS51819"/>
    </source>
</evidence>
<dbReference type="PANTHER" id="PTHR43048:SF3">
    <property type="entry name" value="METHYLMALONYL-COA EPIMERASE, MITOCHONDRIAL"/>
    <property type="match status" value="1"/>
</dbReference>
<geneLocation type="plasmid" evidence="3">
    <name>2</name>
</geneLocation>
<dbReference type="HOGENOM" id="CLU_1912402_0_0_2"/>
<dbReference type="GO" id="GO:0046491">
    <property type="term" value="P:L-methylmalonyl-CoA metabolic process"/>
    <property type="evidence" value="ECO:0007669"/>
    <property type="project" value="TreeGrafter"/>
</dbReference>
<dbReference type="GO" id="GO:0004493">
    <property type="term" value="F:methylmalonyl-CoA epimerase activity"/>
    <property type="evidence" value="ECO:0007669"/>
    <property type="project" value="TreeGrafter"/>
</dbReference>
<dbReference type="InterPro" id="IPR004360">
    <property type="entry name" value="Glyas_Fos-R_dOase_dom"/>
</dbReference>
<dbReference type="PROSITE" id="PS51819">
    <property type="entry name" value="VOC"/>
    <property type="match status" value="1"/>
</dbReference>
<evidence type="ECO:0000313" key="3">
    <source>
        <dbReference type="EMBL" id="AGB39908.1"/>
    </source>
</evidence>
<dbReference type="Pfam" id="PF00903">
    <property type="entry name" value="Glyoxalase"/>
    <property type="match status" value="1"/>
</dbReference>
<keyword evidence="3" id="KW-0614">Plasmid</keyword>
<dbReference type="OrthoDB" id="6111at2157"/>
<feature type="domain" description="VOC" evidence="2">
    <location>
        <begin position="5"/>
        <end position="132"/>
    </location>
</feature>
<keyword evidence="1" id="KW-0479">Metal-binding</keyword>
<accession>L0K703</accession>
<protein>
    <recommendedName>
        <fullName evidence="2">VOC domain-containing protein</fullName>
    </recommendedName>
</protein>
<dbReference type="InterPro" id="IPR029068">
    <property type="entry name" value="Glyas_Bleomycin-R_OHBP_Dase"/>
</dbReference>
<dbReference type="GeneID" id="14405938"/>
<name>L0K703_9EURY</name>
<keyword evidence="4" id="KW-1185">Reference proteome</keyword>